<name>A0A836BCU3_9CHLO</name>
<evidence type="ECO:0000313" key="3">
    <source>
        <dbReference type="Proteomes" id="UP000613740"/>
    </source>
</evidence>
<keyword evidence="3" id="KW-1185">Reference proteome</keyword>
<dbReference type="EMBL" id="JAEHOD010000001">
    <property type="protein sequence ID" value="KAG2454822.1"/>
    <property type="molecule type" value="Genomic_DNA"/>
</dbReference>
<comment type="caution">
    <text evidence="2">The sequence shown here is derived from an EMBL/GenBank/DDBJ whole genome shotgun (WGS) entry which is preliminary data.</text>
</comment>
<gene>
    <name evidence="2" type="ORF">HYH02_000654</name>
</gene>
<evidence type="ECO:0000313" key="2">
    <source>
        <dbReference type="EMBL" id="KAG2454822.1"/>
    </source>
</evidence>
<proteinExistence type="predicted"/>
<protein>
    <submittedName>
        <fullName evidence="2">Uncharacterized protein</fullName>
    </submittedName>
</protein>
<feature type="region of interest" description="Disordered" evidence="1">
    <location>
        <begin position="76"/>
        <end position="96"/>
    </location>
</feature>
<dbReference type="AlphaFoldDB" id="A0A836BCU3"/>
<evidence type="ECO:0000256" key="1">
    <source>
        <dbReference type="SAM" id="MobiDB-lite"/>
    </source>
</evidence>
<accession>A0A836BCU3</accession>
<organism evidence="2 3">
    <name type="scientific">Chlamydomonas schloesseri</name>
    <dbReference type="NCBI Taxonomy" id="2026947"/>
    <lineage>
        <taxon>Eukaryota</taxon>
        <taxon>Viridiplantae</taxon>
        <taxon>Chlorophyta</taxon>
        <taxon>core chlorophytes</taxon>
        <taxon>Chlorophyceae</taxon>
        <taxon>CS clade</taxon>
        <taxon>Chlamydomonadales</taxon>
        <taxon>Chlamydomonadaceae</taxon>
        <taxon>Chlamydomonas</taxon>
    </lineage>
</organism>
<reference evidence="2" key="1">
    <citation type="journal article" date="2020" name="bioRxiv">
        <title>Comparative genomics of Chlamydomonas.</title>
        <authorList>
            <person name="Craig R.J."/>
            <person name="Hasan A.R."/>
            <person name="Ness R.W."/>
            <person name="Keightley P.D."/>
        </authorList>
    </citation>
    <scope>NUCLEOTIDE SEQUENCE</scope>
    <source>
        <strain evidence="2">CCAP 11/173</strain>
    </source>
</reference>
<dbReference type="Proteomes" id="UP000613740">
    <property type="component" value="Unassembled WGS sequence"/>
</dbReference>
<sequence length="218" mass="22191">MSVSSRGTPLRSTTQARLPLRARTASVPPRLLRLLPLLLAVLGCLLPAPTLAARHVRGGAWTAASAALLPAAARMSGTAGGHSHPEQLGGSGATASGHGTAAAAVAVAPIRMLTAAGGEPTAQPPPYPAAPAYPAPPAYPTVPSYPSYPFAPPPSYPVSPCYQVAPPYPSLSTYPMSPPSYPTPPPSYPWGPCYPEVVPSYPSYPVPPNPEAPAPPSA</sequence>